<accession>A0A0E3VVU2</accession>
<gene>
    <name evidence="2" type="ORF">NK6_6604</name>
</gene>
<dbReference type="Pfam" id="PF13501">
    <property type="entry name" value="SoxY"/>
    <property type="match status" value="1"/>
</dbReference>
<dbReference type="EMBL" id="AP014685">
    <property type="protein sequence ID" value="BAR59755.1"/>
    <property type="molecule type" value="Genomic_DNA"/>
</dbReference>
<dbReference type="InterPro" id="IPR038162">
    <property type="entry name" value="SoxY_sf"/>
</dbReference>
<evidence type="ECO:0000313" key="3">
    <source>
        <dbReference type="Proteomes" id="UP000063308"/>
    </source>
</evidence>
<dbReference type="Gene3D" id="2.60.40.2470">
    <property type="entry name" value="SoxY domain"/>
    <property type="match status" value="1"/>
</dbReference>
<feature type="domain" description="Ig-like SoxY" evidence="1">
    <location>
        <begin position="2"/>
        <end position="81"/>
    </location>
</feature>
<evidence type="ECO:0000313" key="2">
    <source>
        <dbReference type="EMBL" id="BAR59755.1"/>
    </source>
</evidence>
<dbReference type="AlphaFoldDB" id="A0A0E3VVU2"/>
<dbReference type="Proteomes" id="UP000063308">
    <property type="component" value="Chromosome"/>
</dbReference>
<evidence type="ECO:0000259" key="1">
    <source>
        <dbReference type="Pfam" id="PF13501"/>
    </source>
</evidence>
<sequence length="83" mass="8692">MTEASYVAELLVRAHNNAGAKVAKYDFSLPHGVPQVTTRIRLAAISPVQAVTVSAVAKVIEGNVTNFLRAVRQVTVTAGACDG</sequence>
<name>A0A0E3VVU2_9BRAD</name>
<organism evidence="2 3">
    <name type="scientific">Bradyrhizobium diazoefficiens</name>
    <dbReference type="NCBI Taxonomy" id="1355477"/>
    <lineage>
        <taxon>Bacteria</taxon>
        <taxon>Pseudomonadati</taxon>
        <taxon>Pseudomonadota</taxon>
        <taxon>Alphaproteobacteria</taxon>
        <taxon>Hyphomicrobiales</taxon>
        <taxon>Nitrobacteraceae</taxon>
        <taxon>Bradyrhizobium</taxon>
    </lineage>
</organism>
<proteinExistence type="predicted"/>
<protein>
    <recommendedName>
        <fullName evidence="1">Ig-like SoxY domain-containing protein</fullName>
    </recommendedName>
</protein>
<reference evidence="2 3" key="1">
    <citation type="submission" date="2014-11" db="EMBL/GenBank/DDBJ databases">
        <title>Symbiosis island explosion on the genome of extra-slow-growing strains of soybean bradyrhizobia with massive insertion sequences.</title>
        <authorList>
            <person name="Iida T."/>
            <person name="Minamisawa K."/>
        </authorList>
    </citation>
    <scope>NUCLEOTIDE SEQUENCE [LARGE SCALE GENOMIC DNA]</scope>
    <source>
        <strain evidence="2 3">NK6</strain>
    </source>
</reference>
<dbReference type="InterPro" id="IPR032711">
    <property type="entry name" value="SoxY"/>
</dbReference>